<dbReference type="RefSeq" id="WP_024350510.1">
    <property type="nucleotide sequence ID" value="NZ_BBWN01000016.1"/>
</dbReference>
<evidence type="ECO:0000313" key="7">
    <source>
        <dbReference type="EMBL" id="BAT26912.1"/>
    </source>
</evidence>
<evidence type="ECO:0000256" key="4">
    <source>
        <dbReference type="ARBA" id="ARBA00022989"/>
    </source>
</evidence>
<keyword evidence="2" id="KW-1003">Cell membrane</keyword>
<feature type="transmembrane region" description="Helical" evidence="6">
    <location>
        <begin position="12"/>
        <end position="32"/>
    </location>
</feature>
<dbReference type="NCBIfam" id="TIGR04408">
    <property type="entry name" value="LptG_lptG"/>
    <property type="match status" value="1"/>
</dbReference>
<keyword evidence="3 6" id="KW-0812">Transmembrane</keyword>
<keyword evidence="5 6" id="KW-0472">Membrane</keyword>
<dbReference type="PANTHER" id="PTHR33529:SF2">
    <property type="entry name" value="LIPOPOLYSACCHARIDE EXPORT SYSTEM PERMEASE PROTEIN LPTG"/>
    <property type="match status" value="1"/>
</dbReference>
<evidence type="ECO:0000256" key="2">
    <source>
        <dbReference type="ARBA" id="ARBA00022475"/>
    </source>
</evidence>
<feature type="transmembrane region" description="Helical" evidence="6">
    <location>
        <begin position="306"/>
        <end position="324"/>
    </location>
</feature>
<accession>A0A0P0YZ79</accession>
<proteinExistence type="predicted"/>
<comment type="subcellular location">
    <subcellularLocation>
        <location evidence="1">Cell membrane</location>
        <topology evidence="1">Multi-pass membrane protein</topology>
    </subcellularLocation>
</comment>
<evidence type="ECO:0000256" key="6">
    <source>
        <dbReference type="SAM" id="Phobius"/>
    </source>
</evidence>
<dbReference type="InterPro" id="IPR005495">
    <property type="entry name" value="LptG/LptF_permease"/>
</dbReference>
<dbReference type="InterPro" id="IPR030923">
    <property type="entry name" value="LptG"/>
</dbReference>
<organism evidence="7">
    <name type="scientific">Aurantimonas coralicida</name>
    <dbReference type="NCBI Taxonomy" id="182270"/>
    <lineage>
        <taxon>Bacteria</taxon>
        <taxon>Pseudomonadati</taxon>
        <taxon>Pseudomonadota</taxon>
        <taxon>Alphaproteobacteria</taxon>
        <taxon>Hyphomicrobiales</taxon>
        <taxon>Aurantimonadaceae</taxon>
        <taxon>Aurantimonas</taxon>
    </lineage>
</organism>
<evidence type="ECO:0000256" key="5">
    <source>
        <dbReference type="ARBA" id="ARBA00023136"/>
    </source>
</evidence>
<dbReference type="EMBL" id="LC066374">
    <property type="protein sequence ID" value="BAT26912.1"/>
    <property type="molecule type" value="Genomic_DNA"/>
</dbReference>
<dbReference type="Pfam" id="PF03739">
    <property type="entry name" value="LptF_LptG"/>
    <property type="match status" value="1"/>
</dbReference>
<dbReference type="PANTHER" id="PTHR33529">
    <property type="entry name" value="SLR0882 PROTEIN-RELATED"/>
    <property type="match status" value="1"/>
</dbReference>
<evidence type="ECO:0008006" key="8">
    <source>
        <dbReference type="Google" id="ProtNLM"/>
    </source>
</evidence>
<dbReference type="GO" id="GO:0055085">
    <property type="term" value="P:transmembrane transport"/>
    <property type="evidence" value="ECO:0007669"/>
    <property type="project" value="InterPro"/>
</dbReference>
<protein>
    <recommendedName>
        <fullName evidence="8">LPS export ABC transporter permease LptG</fullName>
    </recommendedName>
</protein>
<feature type="transmembrane region" description="Helical" evidence="6">
    <location>
        <begin position="276"/>
        <end position="294"/>
    </location>
</feature>
<feature type="transmembrane region" description="Helical" evidence="6">
    <location>
        <begin position="101"/>
        <end position="120"/>
    </location>
</feature>
<evidence type="ECO:0000256" key="1">
    <source>
        <dbReference type="ARBA" id="ARBA00004651"/>
    </source>
</evidence>
<dbReference type="GO" id="GO:0015920">
    <property type="term" value="P:lipopolysaccharide transport"/>
    <property type="evidence" value="ECO:0007669"/>
    <property type="project" value="TreeGrafter"/>
</dbReference>
<keyword evidence="4 6" id="KW-1133">Transmembrane helix</keyword>
<feature type="transmembrane region" description="Helical" evidence="6">
    <location>
        <begin position="62"/>
        <end position="80"/>
    </location>
</feature>
<feature type="transmembrane region" description="Helical" evidence="6">
    <location>
        <begin position="336"/>
        <end position="355"/>
    </location>
</feature>
<dbReference type="GO" id="GO:0043190">
    <property type="term" value="C:ATP-binding cassette (ABC) transporter complex"/>
    <property type="evidence" value="ECO:0007669"/>
    <property type="project" value="InterPro"/>
</dbReference>
<evidence type="ECO:0000256" key="3">
    <source>
        <dbReference type="ARBA" id="ARBA00022692"/>
    </source>
</evidence>
<sequence>MRNWTLNRYFFRMYVVSFLSTLLTVFALIYLIDLIEVSRRSRFEDLGFGATALFSLLRVPSFIGQAFPFIVLFSSIYTLLTLNRRLELVVARASGVSIWQILLPFVVGSFLIGIVATFVYNPLTAYTKTLSEDMQTTMTAGGDVSSSDRVPWLRQEGDGVQSILGAKTVARGGTVLGDITAFVMNDEGIVKERIDAARAVLNDEYWLLEKPRVTRVGYRPEFPKEYKLPTSLRPEYVEQRIADPEAISIWQLGSKIDVAASLGFNTDAFRMQYHTLVAQPALFIAMTLLAATVATRFSRTGQSGRTIAGGVMAGFVLYVVTFLAKALGSNDVVPPVMAAWFPVLAAGLSGVTILLHQEDG</sequence>
<dbReference type="AlphaFoldDB" id="A0A0P0YZ79"/>
<name>A0A0P0YZ79_9HYPH</name>
<reference evidence="7" key="1">
    <citation type="journal article" date="2015" name="Proc. Natl. Acad. Sci. U.S.A.">
        <title>Bacterial clade with the ribosomal RNA operon on a small plasmid rather than the chromosome.</title>
        <authorList>
            <person name="Anda M."/>
            <person name="Ohtsubo Y."/>
            <person name="Okubo T."/>
            <person name="Sugawara M."/>
            <person name="Nagata Y."/>
            <person name="Tsuda M."/>
            <person name="Minamisawa K."/>
            <person name="Mitsui H."/>
        </authorList>
    </citation>
    <scope>NUCLEOTIDE SEQUENCE</scope>
    <source>
        <strain evidence="7">DSM 14790</strain>
    </source>
</reference>